<feature type="domain" description="HemY N-terminal" evidence="8">
    <location>
        <begin position="26"/>
        <end position="133"/>
    </location>
</feature>
<dbReference type="PANTHER" id="PTHR45586">
    <property type="entry name" value="TPR REPEAT-CONTAINING PROTEIN PA4667"/>
    <property type="match status" value="1"/>
</dbReference>
<proteinExistence type="predicted"/>
<name>A0ABV7KXS7_9PROT</name>
<evidence type="ECO:0000256" key="7">
    <source>
        <dbReference type="SAM" id="Phobius"/>
    </source>
</evidence>
<evidence type="ECO:0000256" key="1">
    <source>
        <dbReference type="ARBA" id="ARBA00004370"/>
    </source>
</evidence>
<dbReference type="InterPro" id="IPR051012">
    <property type="entry name" value="CellSynth/LPSAsmb/PSIAsmb"/>
</dbReference>
<keyword evidence="4" id="KW-0802">TPR repeat</keyword>
<evidence type="ECO:0000313" key="9">
    <source>
        <dbReference type="EMBL" id="MFC3227215.1"/>
    </source>
</evidence>
<keyword evidence="5 7" id="KW-1133">Transmembrane helix</keyword>
<dbReference type="Gene3D" id="1.25.40.10">
    <property type="entry name" value="Tetratricopeptide repeat domain"/>
    <property type="match status" value="2"/>
</dbReference>
<dbReference type="SUPFAM" id="SSF48452">
    <property type="entry name" value="TPR-like"/>
    <property type="match status" value="1"/>
</dbReference>
<reference evidence="10" key="1">
    <citation type="journal article" date="2019" name="Int. J. Syst. Evol. Microbiol.">
        <title>The Global Catalogue of Microorganisms (GCM) 10K type strain sequencing project: providing services to taxonomists for standard genome sequencing and annotation.</title>
        <authorList>
            <consortium name="The Broad Institute Genomics Platform"/>
            <consortium name="The Broad Institute Genome Sequencing Center for Infectious Disease"/>
            <person name="Wu L."/>
            <person name="Ma J."/>
        </authorList>
    </citation>
    <scope>NUCLEOTIDE SEQUENCE [LARGE SCALE GENOMIC DNA]</scope>
    <source>
        <strain evidence="10">KCTC 42964</strain>
    </source>
</reference>
<dbReference type="EMBL" id="JBHRTR010000020">
    <property type="protein sequence ID" value="MFC3227215.1"/>
    <property type="molecule type" value="Genomic_DNA"/>
</dbReference>
<evidence type="ECO:0000256" key="5">
    <source>
        <dbReference type="ARBA" id="ARBA00022989"/>
    </source>
</evidence>
<dbReference type="RefSeq" id="WP_379899376.1">
    <property type="nucleotide sequence ID" value="NZ_JBHRTR010000020.1"/>
</dbReference>
<evidence type="ECO:0000313" key="10">
    <source>
        <dbReference type="Proteomes" id="UP001595528"/>
    </source>
</evidence>
<comment type="caution">
    <text evidence="9">The sequence shown here is derived from an EMBL/GenBank/DDBJ whole genome shotgun (WGS) entry which is preliminary data.</text>
</comment>
<comment type="subcellular location">
    <subcellularLocation>
        <location evidence="1">Membrane</location>
    </subcellularLocation>
</comment>
<keyword evidence="2 7" id="KW-0812">Transmembrane</keyword>
<organism evidence="9 10">
    <name type="scientific">Marinibaculum pumilum</name>
    <dbReference type="NCBI Taxonomy" id="1766165"/>
    <lineage>
        <taxon>Bacteria</taxon>
        <taxon>Pseudomonadati</taxon>
        <taxon>Pseudomonadota</taxon>
        <taxon>Alphaproteobacteria</taxon>
        <taxon>Rhodospirillales</taxon>
        <taxon>Rhodospirillaceae</taxon>
        <taxon>Marinibaculum</taxon>
    </lineage>
</organism>
<evidence type="ECO:0000256" key="6">
    <source>
        <dbReference type="ARBA" id="ARBA00023136"/>
    </source>
</evidence>
<accession>A0ABV7KXS7</accession>
<evidence type="ECO:0000256" key="4">
    <source>
        <dbReference type="ARBA" id="ARBA00022803"/>
    </source>
</evidence>
<gene>
    <name evidence="9" type="ORF">ACFOGJ_08250</name>
</gene>
<keyword evidence="3" id="KW-0677">Repeat</keyword>
<keyword evidence="6 7" id="KW-0472">Membrane</keyword>
<protein>
    <submittedName>
        <fullName evidence="9">Heme biosynthesis protein HemY</fullName>
    </submittedName>
</protein>
<keyword evidence="10" id="KW-1185">Reference proteome</keyword>
<dbReference type="PANTHER" id="PTHR45586:SF1">
    <property type="entry name" value="LIPOPOLYSACCHARIDE ASSEMBLY PROTEIN B"/>
    <property type="match status" value="1"/>
</dbReference>
<evidence type="ECO:0000256" key="3">
    <source>
        <dbReference type="ARBA" id="ARBA00022737"/>
    </source>
</evidence>
<dbReference type="Pfam" id="PF07219">
    <property type="entry name" value="HemY_N"/>
    <property type="match status" value="1"/>
</dbReference>
<evidence type="ECO:0000256" key="2">
    <source>
        <dbReference type="ARBA" id="ARBA00022692"/>
    </source>
</evidence>
<dbReference type="InterPro" id="IPR010817">
    <property type="entry name" value="HemY_N"/>
</dbReference>
<evidence type="ECO:0000259" key="8">
    <source>
        <dbReference type="Pfam" id="PF07219"/>
    </source>
</evidence>
<feature type="transmembrane region" description="Helical" evidence="7">
    <location>
        <begin position="40"/>
        <end position="58"/>
    </location>
</feature>
<dbReference type="InterPro" id="IPR011990">
    <property type="entry name" value="TPR-like_helical_dom_sf"/>
</dbReference>
<dbReference type="Proteomes" id="UP001595528">
    <property type="component" value="Unassembled WGS sequence"/>
</dbReference>
<sequence>MIRVLVAFVVIAVLAVLAVWVADQAGTVTVTAGGWQIETSVGVAFGLLIVLVLVLLLLDRIWVAIRGAPHAFGRRRKAHRLDHGYHAVARGMAALAAGDSRDALALAERAQRLLPDEDGLAGLLAAQAAHQAGKDEDAEARFRAMLDNPDTRFVGLRGLTVIAYRAGRRQEAIETAERAHRLRPNAPWPVRALLYLQIAERRWADALATVQSGLKHGILDKEEARRKRAVLNMAMARAAEEEGAGDEALKRAEEALKLAPELVPAAALVAELQHGRGKTRRAVQALETAWRAVPHPSLTAAWLAVHGADAPEKLKSQAEAFAAYHPGDDEAQLLLAQAALRGGDAAAAKAALEKVQHPTRRVVRLQAAAEEAAGTDPEEVRRLLERAAAPPPLGPPPDPVWTCGDCGRESAEWHAVCPSCGAFDTMGWGVPKGPMPQIQSRPVTELGTPLS</sequence>